<dbReference type="Gene3D" id="2.40.33.20">
    <property type="entry name" value="PK beta-barrel domain-like"/>
    <property type="match status" value="1"/>
</dbReference>
<feature type="non-terminal residue" evidence="2">
    <location>
        <position position="1"/>
    </location>
</feature>
<dbReference type="PANTHER" id="PTHR30212">
    <property type="entry name" value="PROTEIN YIIM"/>
    <property type="match status" value="1"/>
</dbReference>
<organism evidence="2">
    <name type="scientific">uncultured Thermomicrobiales bacterium</name>
    <dbReference type="NCBI Taxonomy" id="1645740"/>
    <lineage>
        <taxon>Bacteria</taxon>
        <taxon>Pseudomonadati</taxon>
        <taxon>Thermomicrobiota</taxon>
        <taxon>Thermomicrobia</taxon>
        <taxon>Thermomicrobiales</taxon>
        <taxon>environmental samples</taxon>
    </lineage>
</organism>
<dbReference type="InterPro" id="IPR005302">
    <property type="entry name" value="MoCF_Sase_C"/>
</dbReference>
<dbReference type="GO" id="GO:0030170">
    <property type="term" value="F:pyridoxal phosphate binding"/>
    <property type="evidence" value="ECO:0007669"/>
    <property type="project" value="InterPro"/>
</dbReference>
<proteinExistence type="predicted"/>
<dbReference type="GO" id="GO:0030151">
    <property type="term" value="F:molybdenum ion binding"/>
    <property type="evidence" value="ECO:0007669"/>
    <property type="project" value="InterPro"/>
</dbReference>
<evidence type="ECO:0000259" key="1">
    <source>
        <dbReference type="PROSITE" id="PS51340"/>
    </source>
</evidence>
<reference evidence="2" key="1">
    <citation type="submission" date="2020-02" db="EMBL/GenBank/DDBJ databases">
        <authorList>
            <person name="Meier V. D."/>
        </authorList>
    </citation>
    <scope>NUCLEOTIDE SEQUENCE</scope>
    <source>
        <strain evidence="2">AVDCRST_MAG88</strain>
    </source>
</reference>
<protein>
    <recommendedName>
        <fullName evidence="1">MOSC domain-containing protein</fullName>
    </recommendedName>
</protein>
<dbReference type="GO" id="GO:0003824">
    <property type="term" value="F:catalytic activity"/>
    <property type="evidence" value="ECO:0007669"/>
    <property type="project" value="InterPro"/>
</dbReference>
<feature type="domain" description="MOSC" evidence="1">
    <location>
        <begin position="1"/>
        <end position="62"/>
    </location>
</feature>
<name>A0A6J4VX68_9BACT</name>
<accession>A0A6J4VX68</accession>
<dbReference type="SUPFAM" id="SSF50800">
    <property type="entry name" value="PK beta-barrel domain-like"/>
    <property type="match status" value="1"/>
</dbReference>
<gene>
    <name evidence="2" type="ORF">AVDCRST_MAG88-4416</name>
</gene>
<dbReference type="PROSITE" id="PS51340">
    <property type="entry name" value="MOSC"/>
    <property type="match status" value="1"/>
</dbReference>
<dbReference type="InterPro" id="IPR052353">
    <property type="entry name" value="Benzoxazolinone_Detox_Enz"/>
</dbReference>
<dbReference type="EMBL" id="CADCWM010001118">
    <property type="protein sequence ID" value="CAA9588632.1"/>
    <property type="molecule type" value="Genomic_DNA"/>
</dbReference>
<sequence length="114" mass="13003">DVYAIGQAHIQVTGPRYPCTKIERRWGHPGLTARVAETGRTGWYCRTVREGLIEPGLPIALVERPYPQWTVALTNDFGHRRNQDVTTAQALAACPLLNEFWQRLVVRRALGHEW</sequence>
<evidence type="ECO:0000313" key="2">
    <source>
        <dbReference type="EMBL" id="CAA9588632.1"/>
    </source>
</evidence>
<dbReference type="InterPro" id="IPR011037">
    <property type="entry name" value="Pyrv_Knase-like_insert_dom_sf"/>
</dbReference>
<dbReference type="AlphaFoldDB" id="A0A6J4VX68"/>
<dbReference type="Pfam" id="PF03473">
    <property type="entry name" value="MOSC"/>
    <property type="match status" value="1"/>
</dbReference>
<dbReference type="PANTHER" id="PTHR30212:SF2">
    <property type="entry name" value="PROTEIN YIIM"/>
    <property type="match status" value="1"/>
</dbReference>